<dbReference type="GO" id="GO:0008837">
    <property type="term" value="F:diaminopimelate epimerase activity"/>
    <property type="evidence" value="ECO:0007669"/>
    <property type="project" value="UniProtKB-UniRule"/>
</dbReference>
<keyword evidence="6 8" id="KW-0413">Isomerase</keyword>
<reference evidence="11" key="1">
    <citation type="journal article" date="2017" name="Genome Biol. Evol.">
        <title>Comparative Genomic Analysis Identifies a Campylobacter Clade Deficient in Selenium Metabolism.</title>
        <authorList>
            <person name="Miller W.G."/>
            <person name="Yee E."/>
            <person name="Lopes B.S."/>
            <person name="Chapman M.H."/>
            <person name="Huynh S."/>
            <person name="Bono J.L."/>
            <person name="Parker C.T."/>
            <person name="Strachan N.J.C."/>
            <person name="Forbes K.J."/>
        </authorList>
    </citation>
    <scope>NUCLEOTIDE SEQUENCE [LARGE SCALE GENOMIC DNA]</scope>
    <source>
        <strain evidence="11">NCTC 13004</strain>
    </source>
</reference>
<feature type="site" description="Could be important to modulate the pK values of the two catalytic cysteine residues" evidence="8">
    <location>
        <position position="187"/>
    </location>
</feature>
<evidence type="ECO:0000313" key="10">
    <source>
        <dbReference type="EMBL" id="ARQ98210.1"/>
    </source>
</evidence>
<accession>A0A1X9SPU0</accession>
<keyword evidence="4 8" id="KW-0028">Amino-acid biosynthesis</keyword>
<dbReference type="UniPathway" id="UPA00034">
    <property type="reaction ID" value="UER00025"/>
</dbReference>
<comment type="subunit">
    <text evidence="8">Homodimer.</text>
</comment>
<dbReference type="PROSITE" id="PS01326">
    <property type="entry name" value="DAP_EPIMERASE"/>
    <property type="match status" value="1"/>
</dbReference>
<evidence type="ECO:0000256" key="3">
    <source>
        <dbReference type="ARBA" id="ARBA00013080"/>
    </source>
</evidence>
<feature type="binding site" evidence="8">
    <location>
        <position position="66"/>
    </location>
    <ligand>
        <name>substrate</name>
    </ligand>
</feature>
<comment type="similarity">
    <text evidence="2 8">Belongs to the diaminopimelate epimerase family.</text>
</comment>
<feature type="binding site" evidence="8">
    <location>
        <begin position="198"/>
        <end position="199"/>
    </location>
    <ligand>
        <name>substrate</name>
    </ligand>
</feature>
<name>A0A1X9SPU0_9BACT</name>
<feature type="site" description="Could be important to modulate the pK values of the two catalytic cysteine residues" evidence="8">
    <location>
        <position position="144"/>
    </location>
</feature>
<comment type="catalytic activity">
    <reaction evidence="7 8">
        <text>(2S,6S)-2,6-diaminopimelate = meso-2,6-diaminopimelate</text>
        <dbReference type="Rhea" id="RHEA:15393"/>
        <dbReference type="ChEBI" id="CHEBI:57609"/>
        <dbReference type="ChEBI" id="CHEBI:57791"/>
        <dbReference type="EC" id="5.1.1.7"/>
    </reaction>
</comment>
<feature type="binding site" evidence="8">
    <location>
        <position position="170"/>
    </location>
    <ligand>
        <name>substrate</name>
    </ligand>
</feature>
<feature type="active site" evidence="9">
    <location>
        <position position="75"/>
    </location>
</feature>
<dbReference type="GO" id="GO:0005829">
    <property type="term" value="C:cytosol"/>
    <property type="evidence" value="ECO:0007669"/>
    <property type="project" value="TreeGrafter"/>
</dbReference>
<dbReference type="PANTHER" id="PTHR31689:SF0">
    <property type="entry name" value="DIAMINOPIMELATE EPIMERASE"/>
    <property type="match status" value="1"/>
</dbReference>
<feature type="binding site" evidence="8">
    <location>
        <position position="11"/>
    </location>
    <ligand>
        <name>substrate</name>
    </ligand>
</feature>
<comment type="caution">
    <text evidence="8">Lacks conserved residue(s) required for the propagation of feature annotation.</text>
</comment>
<dbReference type="RefSeq" id="WP_100590972.1">
    <property type="nucleotide sequence ID" value="NZ_CP015578.1"/>
</dbReference>
<dbReference type="InterPro" id="IPR001653">
    <property type="entry name" value="DAP_epimerase_DapF"/>
</dbReference>
<dbReference type="PANTHER" id="PTHR31689">
    <property type="entry name" value="DIAMINOPIMELATE EPIMERASE, CHLOROPLASTIC"/>
    <property type="match status" value="1"/>
</dbReference>
<feature type="binding site" evidence="8">
    <location>
        <begin position="187"/>
        <end position="188"/>
    </location>
    <ligand>
        <name>substrate</name>
    </ligand>
</feature>
<dbReference type="EC" id="5.1.1.7" evidence="3 8"/>
<dbReference type="Gene3D" id="3.10.310.10">
    <property type="entry name" value="Diaminopimelate Epimerase, Chain A, domain 1"/>
    <property type="match status" value="2"/>
</dbReference>
<dbReference type="HAMAP" id="MF_00197">
    <property type="entry name" value="DAP_epimerase"/>
    <property type="match status" value="1"/>
</dbReference>
<dbReference type="GO" id="GO:0009089">
    <property type="term" value="P:lysine biosynthetic process via diaminopimelate"/>
    <property type="evidence" value="ECO:0007669"/>
    <property type="project" value="UniProtKB-UniRule"/>
</dbReference>
<evidence type="ECO:0000256" key="6">
    <source>
        <dbReference type="ARBA" id="ARBA00023235"/>
    </source>
</evidence>
<evidence type="ECO:0000256" key="7">
    <source>
        <dbReference type="ARBA" id="ARBA00051712"/>
    </source>
</evidence>
<reference evidence="11" key="2">
    <citation type="journal article" date="2017" name="Genome Biol. Evol.">
        <title>Comparative genomic analysis identifies a Campylobacter clade deficient in selenium metabolism.</title>
        <authorList>
            <person name="Miller W.G."/>
            <person name="Yee E."/>
            <person name="Lopes B.S."/>
            <person name="Chapman M.H."/>
            <person name="Huynh S."/>
            <person name="Bono J.L."/>
            <person name="Parker C.T."/>
            <person name="Strachan N.J.C."/>
            <person name="Forbes K.J."/>
        </authorList>
    </citation>
    <scope>NUCLEOTIDE SEQUENCE [LARGE SCALE GENOMIC DNA]</scope>
    <source>
        <strain evidence="11">NCTC 13004</strain>
    </source>
</reference>
<dbReference type="SUPFAM" id="SSF54506">
    <property type="entry name" value="Diaminopimelate epimerase-like"/>
    <property type="match status" value="2"/>
</dbReference>
<dbReference type="GeneID" id="46921959"/>
<comment type="pathway">
    <text evidence="1 8">Amino-acid biosynthesis; L-lysine biosynthesis via DAP pathway; DL-2,6-diaminopimelate from LL-2,6-diaminopimelate: step 1/1.</text>
</comment>
<comment type="function">
    <text evidence="8">Catalyzes the stereoinversion of LL-2,6-diaminopimelate (L,L-DAP) to meso-diaminopimelate (meso-DAP), a precursor of L-lysine and an essential component of the bacterial peptidoglycan.</text>
</comment>
<evidence type="ECO:0000256" key="4">
    <source>
        <dbReference type="ARBA" id="ARBA00022605"/>
    </source>
</evidence>
<dbReference type="Proteomes" id="UP000202031">
    <property type="component" value="Chromosome"/>
</dbReference>
<proteinExistence type="inferred from homology"/>
<keyword evidence="8" id="KW-0963">Cytoplasm</keyword>
<dbReference type="Pfam" id="PF01678">
    <property type="entry name" value="DAP_epimerase"/>
    <property type="match status" value="1"/>
</dbReference>
<dbReference type="KEGG" id="clx:CLAN_1495"/>
<keyword evidence="5 8" id="KW-0457">Lysine biosynthesis</keyword>
<comment type="subcellular location">
    <subcellularLocation>
        <location evidence="8">Cytoplasm</location>
    </subcellularLocation>
</comment>
<dbReference type="InterPro" id="IPR018510">
    <property type="entry name" value="DAP_epimerase_AS"/>
</dbReference>
<protein>
    <recommendedName>
        <fullName evidence="3 8">Diaminopimelate epimerase</fullName>
        <shortName evidence="8">DAP epimerase</shortName>
        <ecNumber evidence="3 8">5.1.1.7</ecNumber>
    </recommendedName>
    <alternativeName>
        <fullName evidence="8">PLP-independent amino acid racemase</fullName>
    </alternativeName>
</protein>
<sequence>MQISKYNASGNDFIIIQAIENSKFLSLDRSALALKLCDRFSGVGADGLIIIKGSKGGSDFAWEFYNSDGSVAAMCGNGSRAAALYAYKNQICNNICSFETGAGIITAKIGNDMVEVSLSEPKKLSEPFNEMGFEWSFYDTGVPHLVSFVDDLAKFDLEICKAMRKKYNANVNYAKFDDEKLLVRTFERGVENETNACGTGMAAAFFTGFERFGLGDKIAVIPKSKEILSLRFDGARIHFGGRVSHIFDTAIY</sequence>
<feature type="binding site" evidence="8">
    <location>
        <begin position="76"/>
        <end position="77"/>
    </location>
    <ligand>
        <name>substrate</name>
    </ligand>
</feature>
<evidence type="ECO:0000256" key="1">
    <source>
        <dbReference type="ARBA" id="ARBA00005196"/>
    </source>
</evidence>
<dbReference type="EMBL" id="CP015578">
    <property type="protein sequence ID" value="ARQ98210.1"/>
    <property type="molecule type" value="Genomic_DNA"/>
</dbReference>
<gene>
    <name evidence="8 10" type="primary">dapF</name>
    <name evidence="10" type="ORF">CLAN_1495</name>
</gene>
<evidence type="ECO:0000256" key="9">
    <source>
        <dbReference type="PROSITE-ProRule" id="PRU10125"/>
    </source>
</evidence>
<dbReference type="NCBIfam" id="TIGR00652">
    <property type="entry name" value="DapF"/>
    <property type="match status" value="1"/>
</dbReference>
<evidence type="ECO:0000313" key="11">
    <source>
        <dbReference type="Proteomes" id="UP000202031"/>
    </source>
</evidence>
<evidence type="ECO:0000256" key="2">
    <source>
        <dbReference type="ARBA" id="ARBA00010219"/>
    </source>
</evidence>
<evidence type="ECO:0000256" key="8">
    <source>
        <dbReference type="HAMAP-Rule" id="MF_00197"/>
    </source>
</evidence>
<feature type="active site" description="Proton acceptor" evidence="8">
    <location>
        <position position="197"/>
    </location>
</feature>
<evidence type="ECO:0000256" key="5">
    <source>
        <dbReference type="ARBA" id="ARBA00023154"/>
    </source>
</evidence>
<feature type="active site" description="Proton donor" evidence="8">
    <location>
        <position position="75"/>
    </location>
</feature>
<dbReference type="AlphaFoldDB" id="A0A1X9SPU0"/>
<organism evidence="10 11">
    <name type="scientific">Campylobacter lanienae NCTC 13004</name>
    <dbReference type="NCBI Taxonomy" id="1031753"/>
    <lineage>
        <taxon>Bacteria</taxon>
        <taxon>Pseudomonadati</taxon>
        <taxon>Campylobacterota</taxon>
        <taxon>Epsilonproteobacteria</taxon>
        <taxon>Campylobacterales</taxon>
        <taxon>Campylobacteraceae</taxon>
        <taxon>Campylobacter</taxon>
    </lineage>
</organism>